<protein>
    <submittedName>
        <fullName evidence="1">Uncharacterized protein</fullName>
    </submittedName>
</protein>
<dbReference type="InterPro" id="IPR029044">
    <property type="entry name" value="Nucleotide-diphossugar_trans"/>
</dbReference>
<dbReference type="Proteomes" id="UP000244906">
    <property type="component" value="Unassembled WGS sequence"/>
</dbReference>
<sequence>MTFVCAANRQIENNWEPKAKIKHIIWTDVKKLINGAYCLHDTVALDYRELLVFDKKDEESVSWSSISFYCQSLIDNKKYAHAADILRLLALYKFGGLYLDFEFSCPGPVEKESRRGFKYRELKHQKFTPSADKISVVDTDVSIGLHLHLGLLFGLNTLQQSSAMADHMSLLSVENTLMYVGRRQSVFIRKALSFISEVAKSKSIQFFAKPTRYPNSLYQKEDLHELLDFYPLHHAFIQTGCIQRWNIRLSGEVNNLSWQVTPLMGSANYIKTEPDYHRLILPYDHMGSSGYCSNIFNVPDLGVAKGLQNSWKSKQGFSHEI</sequence>
<evidence type="ECO:0000313" key="1">
    <source>
        <dbReference type="EMBL" id="PVZ72562.1"/>
    </source>
</evidence>
<proteinExistence type="predicted"/>
<evidence type="ECO:0000313" key="2">
    <source>
        <dbReference type="Proteomes" id="UP000244906"/>
    </source>
</evidence>
<dbReference type="Gene3D" id="3.90.550.20">
    <property type="match status" value="1"/>
</dbReference>
<reference evidence="1 2" key="1">
    <citation type="submission" date="2018-04" db="EMBL/GenBank/DDBJ databases">
        <title>Thalassorhabdus spongiae gen. nov., sp. nov., isolated from a marine sponge in South-West Iceland.</title>
        <authorList>
            <person name="Knobloch S."/>
            <person name="Daussin A."/>
            <person name="Johannsson R."/>
            <person name="Marteinsson V.T."/>
        </authorList>
    </citation>
    <scope>NUCLEOTIDE SEQUENCE [LARGE SCALE GENOMIC DNA]</scope>
    <source>
        <strain evidence="1 2">Hp12</strain>
    </source>
</reference>
<dbReference type="EMBL" id="QDDL01000001">
    <property type="protein sequence ID" value="PVZ72562.1"/>
    <property type="molecule type" value="Genomic_DNA"/>
</dbReference>
<keyword evidence="2" id="KW-1185">Reference proteome</keyword>
<organism evidence="1 2">
    <name type="scientific">Pelagibaculum spongiae</name>
    <dbReference type="NCBI Taxonomy" id="2080658"/>
    <lineage>
        <taxon>Bacteria</taxon>
        <taxon>Pseudomonadati</taxon>
        <taxon>Pseudomonadota</taxon>
        <taxon>Gammaproteobacteria</taxon>
        <taxon>Oceanospirillales</taxon>
        <taxon>Pelagibaculum</taxon>
    </lineage>
</organism>
<accession>A0A2V1H7T9</accession>
<name>A0A2V1H7T9_9GAMM</name>
<comment type="caution">
    <text evidence="1">The sequence shown here is derived from an EMBL/GenBank/DDBJ whole genome shotgun (WGS) entry which is preliminary data.</text>
</comment>
<dbReference type="SUPFAM" id="SSF53448">
    <property type="entry name" value="Nucleotide-diphospho-sugar transferases"/>
    <property type="match status" value="1"/>
</dbReference>
<dbReference type="OrthoDB" id="9802987at2"/>
<dbReference type="Pfam" id="PF04488">
    <property type="entry name" value="Gly_transf_sug"/>
    <property type="match status" value="1"/>
</dbReference>
<dbReference type="AlphaFoldDB" id="A0A2V1H7T9"/>
<dbReference type="InterPro" id="IPR007577">
    <property type="entry name" value="GlycoTrfase_DXD_sugar-bd_CS"/>
</dbReference>
<gene>
    <name evidence="1" type="ORF">DC094_00590</name>
</gene>